<dbReference type="PANTHER" id="PTHR23263">
    <property type="entry name" value="SMALL PROLINE-RICH PROTEIN"/>
    <property type="match status" value="1"/>
</dbReference>
<protein>
    <submittedName>
        <fullName evidence="1">Uncharacterized protein</fullName>
    </submittedName>
</protein>
<dbReference type="PANTHER" id="PTHR23263:SF124">
    <property type="entry name" value="SMALL PROLINE-RICH PROTEIN 3"/>
    <property type="match status" value="1"/>
</dbReference>
<dbReference type="HOGENOM" id="CLU_963989_0_0_1"/>
<name>E9GS61_DAPPU</name>
<reference evidence="1 2" key="1">
    <citation type="journal article" date="2011" name="Science">
        <title>The ecoresponsive genome of Daphnia pulex.</title>
        <authorList>
            <person name="Colbourne J.K."/>
            <person name="Pfrender M.E."/>
            <person name="Gilbert D."/>
            <person name="Thomas W.K."/>
            <person name="Tucker A."/>
            <person name="Oakley T.H."/>
            <person name="Tokishita S."/>
            <person name="Aerts A."/>
            <person name="Arnold G.J."/>
            <person name="Basu M.K."/>
            <person name="Bauer D.J."/>
            <person name="Caceres C.E."/>
            <person name="Carmel L."/>
            <person name="Casola C."/>
            <person name="Choi J.H."/>
            <person name="Detter J.C."/>
            <person name="Dong Q."/>
            <person name="Dusheyko S."/>
            <person name="Eads B.D."/>
            <person name="Frohlich T."/>
            <person name="Geiler-Samerotte K.A."/>
            <person name="Gerlach D."/>
            <person name="Hatcher P."/>
            <person name="Jogdeo S."/>
            <person name="Krijgsveld J."/>
            <person name="Kriventseva E.V."/>
            <person name="Kultz D."/>
            <person name="Laforsch C."/>
            <person name="Lindquist E."/>
            <person name="Lopez J."/>
            <person name="Manak J.R."/>
            <person name="Muller J."/>
            <person name="Pangilinan J."/>
            <person name="Patwardhan R.P."/>
            <person name="Pitluck S."/>
            <person name="Pritham E.J."/>
            <person name="Rechtsteiner A."/>
            <person name="Rho M."/>
            <person name="Rogozin I.B."/>
            <person name="Sakarya O."/>
            <person name="Salamov A."/>
            <person name="Schaack S."/>
            <person name="Shapiro H."/>
            <person name="Shiga Y."/>
            <person name="Skalitzky C."/>
            <person name="Smith Z."/>
            <person name="Souvorov A."/>
            <person name="Sung W."/>
            <person name="Tang Z."/>
            <person name="Tsuchiya D."/>
            <person name="Tu H."/>
            <person name="Vos H."/>
            <person name="Wang M."/>
            <person name="Wolf Y.I."/>
            <person name="Yamagata H."/>
            <person name="Yamada T."/>
            <person name="Ye Y."/>
            <person name="Shaw J.R."/>
            <person name="Andrews J."/>
            <person name="Crease T.J."/>
            <person name="Tang H."/>
            <person name="Lucas S.M."/>
            <person name="Robertson H.M."/>
            <person name="Bork P."/>
            <person name="Koonin E.V."/>
            <person name="Zdobnov E.M."/>
            <person name="Grigoriev I.V."/>
            <person name="Lynch M."/>
            <person name="Boore J.L."/>
        </authorList>
    </citation>
    <scope>NUCLEOTIDE SEQUENCE [LARGE SCALE GENOMIC DNA]</scope>
</reference>
<dbReference type="Proteomes" id="UP000000305">
    <property type="component" value="Unassembled WGS sequence"/>
</dbReference>
<dbReference type="InParanoid" id="E9GS61"/>
<organism evidence="1 2">
    <name type="scientific">Daphnia pulex</name>
    <name type="common">Water flea</name>
    <dbReference type="NCBI Taxonomy" id="6669"/>
    <lineage>
        <taxon>Eukaryota</taxon>
        <taxon>Metazoa</taxon>
        <taxon>Ecdysozoa</taxon>
        <taxon>Arthropoda</taxon>
        <taxon>Crustacea</taxon>
        <taxon>Branchiopoda</taxon>
        <taxon>Diplostraca</taxon>
        <taxon>Cladocera</taxon>
        <taxon>Anomopoda</taxon>
        <taxon>Daphniidae</taxon>
        <taxon>Daphnia</taxon>
    </lineage>
</organism>
<evidence type="ECO:0000313" key="1">
    <source>
        <dbReference type="EMBL" id="EFX77724.1"/>
    </source>
</evidence>
<dbReference type="AlphaFoldDB" id="E9GS61"/>
<evidence type="ECO:0000313" key="2">
    <source>
        <dbReference type="Proteomes" id="UP000000305"/>
    </source>
</evidence>
<sequence length="306" mass="34897">MVDFKQQQRKNSTPRCRLNAQCQHTQHLLTTLRLLSTTTTPPRLQSTTRNLTLPQATKPKYYSAPSYITEAPEYYTDAPKYYTTTYAALAYSTDAPKCYSDHSHYTEATAYYTTKAVEYYTKASKYYTATYCSALFVINCLLHRMKSVSNHGVVLLLGVESLMVGSTAGYYTTTTYATTNYYTEALKYFTTKATEYYTATYAALSYYIDPEVIFFPELQHPLAPEYYTTSYAELSSPATPRLPSTTLFSVAYHTNPNYFTEAPAYYTTEVVDYFIKAPKYYTATYAAQGYITKAPEYFIITYRASA</sequence>
<proteinExistence type="predicted"/>
<accession>E9GS61</accession>
<dbReference type="EMBL" id="GL732561">
    <property type="protein sequence ID" value="EFX77724.1"/>
    <property type="molecule type" value="Genomic_DNA"/>
</dbReference>
<gene>
    <name evidence="1" type="ORF">DAPPUDRAFT_247291</name>
</gene>
<dbReference type="KEGG" id="dpx:DAPPUDRAFT_247291"/>
<keyword evidence="2" id="KW-1185">Reference proteome</keyword>